<dbReference type="Ensembl" id="ENSXETT00000061090">
    <property type="protein sequence ID" value="ENSXETP00000059216"/>
    <property type="gene ID" value="ENSXETG00000020692"/>
</dbReference>
<dbReference type="InterPro" id="IPR040341">
    <property type="entry name" value="GPATCH3"/>
</dbReference>
<dbReference type="GO" id="GO:0016787">
    <property type="term" value="F:hydrolase activity"/>
    <property type="evidence" value="ECO:0007669"/>
    <property type="project" value="UniProtKB-KW"/>
</dbReference>
<dbReference type="Bgee" id="ENSXETG00000020692">
    <property type="expression patterns" value="Expressed in 4-cell stage embryo and 13 other cell types or tissues"/>
</dbReference>
<dbReference type="PANTHER" id="PTHR14390">
    <property type="entry name" value="G PATCH DOMAIN CONTAINING PROTEIN 3"/>
    <property type="match status" value="1"/>
</dbReference>
<dbReference type="PANTHER" id="PTHR14390:SF2">
    <property type="entry name" value="G PATCH DOMAIN-CONTAINING PROTEIN 3"/>
    <property type="match status" value="1"/>
</dbReference>
<proteinExistence type="inferred from homology"/>
<gene>
    <name evidence="5" type="primary">gpn2</name>
</gene>
<dbReference type="GO" id="GO:0005525">
    <property type="term" value="F:GTP binding"/>
    <property type="evidence" value="ECO:0007669"/>
    <property type="project" value="UniProtKB-KW"/>
</dbReference>
<name>A0A6I8PPQ9_XENTR</name>
<dbReference type="SUPFAM" id="SSF52540">
    <property type="entry name" value="P-loop containing nucleoside triphosphate hydrolases"/>
    <property type="match status" value="1"/>
</dbReference>
<comment type="similarity">
    <text evidence="1">Belongs to the GPN-loop GTPase family.</text>
</comment>
<accession>A0A6I8PPQ9</accession>
<dbReference type="GeneTree" id="ENSGT00390000004191"/>
<reference evidence="5" key="2">
    <citation type="submission" date="2020-05" db="UniProtKB">
        <authorList>
            <consortium name="Ensembl"/>
        </authorList>
    </citation>
    <scope>IDENTIFICATION</scope>
</reference>
<sequence length="511" mass="58411">MVESKDRNYPTAKMTDPSGASVVFVVHRPERRGENSGTCCCPVTVKPERSRSFLEMYNMKPWLDKEGNQVPGRCLVRKVRVGPMEDTKDFPYKTRKEQFATRDPGAKEEQLVTATELNRMSEMNPPAMMPQGNVGTPLKVFLQLIRSCRLPPKVITKLGLCFPSNGKRYAKVPFSYSGTETIECQEGVYTASGQEITESVNIRDRVKQAEMEQEELSHSDDDDDTCEEWERHEALHEDVTTQDRIKERLYEEEIELKWEKGGSGLVFYTDAQVWQEQEGDFDEQTADDWDVDMSGYYEEDGGDKDARDYLKMRLETRRRDGLATADVGYSVGGFEKHTKLCAVHLVDSHYCTDPAKFISVLCTSLSTMLHVELPHINVLSKMDLIEQYGRLAFNLDYYTEVMDLSYLVEQLTSDPFFRRHKRLHEKLAEVIQDYGLVTFMPLSIKDEKSLRLVLSAVDKASGFCFGETKQSLGNLMSVAVGADFQFTSTLAFQEKYVEKDKRTVEEEALDL</sequence>
<keyword evidence="4" id="KW-0342">GTP-binding</keyword>
<evidence type="ECO:0000256" key="1">
    <source>
        <dbReference type="ARBA" id="ARBA00005290"/>
    </source>
</evidence>
<dbReference type="AlphaFoldDB" id="A0A6I8PPQ9"/>
<evidence type="ECO:0000256" key="4">
    <source>
        <dbReference type="ARBA" id="ARBA00023134"/>
    </source>
</evidence>
<organism evidence="5">
    <name type="scientific">Xenopus tropicalis</name>
    <name type="common">Western clawed frog</name>
    <name type="synonym">Silurana tropicalis</name>
    <dbReference type="NCBI Taxonomy" id="8364"/>
    <lineage>
        <taxon>Eukaryota</taxon>
        <taxon>Metazoa</taxon>
        <taxon>Chordata</taxon>
        <taxon>Craniata</taxon>
        <taxon>Vertebrata</taxon>
        <taxon>Euteleostomi</taxon>
        <taxon>Amphibia</taxon>
        <taxon>Batrachia</taxon>
        <taxon>Anura</taxon>
        <taxon>Pipoidea</taxon>
        <taxon>Pipidae</taxon>
        <taxon>Xenopodinae</taxon>
        <taxon>Xenopus</taxon>
        <taxon>Silurana</taxon>
    </lineage>
</organism>
<evidence type="ECO:0000313" key="5">
    <source>
        <dbReference type="Ensembl" id="ENSXETP00000059216"/>
    </source>
</evidence>
<dbReference type="Gene3D" id="3.40.50.300">
    <property type="entry name" value="P-loop containing nucleotide triphosphate hydrolases"/>
    <property type="match status" value="1"/>
</dbReference>
<dbReference type="InterPro" id="IPR027417">
    <property type="entry name" value="P-loop_NTPase"/>
</dbReference>
<dbReference type="InterPro" id="IPR004130">
    <property type="entry name" value="Gpn"/>
</dbReference>
<dbReference type="GO" id="GO:0032480">
    <property type="term" value="P:negative regulation of type I interferon production"/>
    <property type="evidence" value="ECO:0007669"/>
    <property type="project" value="InterPro"/>
</dbReference>
<keyword evidence="2" id="KW-0547">Nucleotide-binding</keyword>
<evidence type="ECO:0000256" key="2">
    <source>
        <dbReference type="ARBA" id="ARBA00022741"/>
    </source>
</evidence>
<dbReference type="Pfam" id="PF03029">
    <property type="entry name" value="ATP_bind_1"/>
    <property type="match status" value="1"/>
</dbReference>
<evidence type="ECO:0000256" key="3">
    <source>
        <dbReference type="ARBA" id="ARBA00022801"/>
    </source>
</evidence>
<keyword evidence="3" id="KW-0378">Hydrolase</keyword>
<protein>
    <submittedName>
        <fullName evidence="5">GPN-loop GTPase 2</fullName>
    </submittedName>
</protein>
<dbReference type="Xenbase" id="XB-GENE-5751862">
    <property type="gene designation" value="gpn2"/>
</dbReference>
<dbReference type="GO" id="GO:0039536">
    <property type="term" value="P:negative regulation of RIG-I signaling pathway"/>
    <property type="evidence" value="ECO:0007669"/>
    <property type="project" value="InterPro"/>
</dbReference>
<reference evidence="5" key="1">
    <citation type="journal article" date="2010" name="Science">
        <title>The genome of the Western clawed frog Xenopus tropicalis.</title>
        <authorList>
            <person name="Hellsten U."/>
            <person name="Harland R.M."/>
            <person name="Gilchrist M.J."/>
            <person name="Hendrix D."/>
            <person name="Jurka J."/>
            <person name="Kapitonov V."/>
            <person name="Ovcharenko I."/>
            <person name="Putnam N.H."/>
            <person name="Shu S."/>
            <person name="Taher L."/>
            <person name="Blitz I.L."/>
            <person name="Blumberg B."/>
            <person name="Dichmann D.S."/>
            <person name="Dubchak I."/>
            <person name="Amaya E."/>
            <person name="Detter J.C."/>
            <person name="Fletcher R."/>
            <person name="Gerhard D.S."/>
            <person name="Goodstein D."/>
            <person name="Graves T."/>
            <person name="Grigoriev I.V."/>
            <person name="Grimwood J."/>
            <person name="Kawashima T."/>
            <person name="Lindquist E."/>
            <person name="Lucas S.M."/>
            <person name="Mead P.E."/>
            <person name="Mitros T."/>
            <person name="Ogino H."/>
            <person name="Ohta Y."/>
            <person name="Poliakov A.V."/>
            <person name="Pollet N."/>
            <person name="Robert J."/>
            <person name="Salamov A."/>
            <person name="Sater A.K."/>
            <person name="Schmutz J."/>
            <person name="Terry A."/>
            <person name="Vize P.D."/>
            <person name="Warren W.C."/>
            <person name="Wells D."/>
            <person name="Wills A."/>
            <person name="Wilson R.K."/>
            <person name="Zimmerman L.B."/>
            <person name="Zorn A.M."/>
            <person name="Grainger R."/>
            <person name="Grammer T."/>
            <person name="Khokha M.K."/>
            <person name="Richardson P.M."/>
            <person name="Rokhsar D.S."/>
        </authorList>
    </citation>
    <scope>NUCLEOTIDE SEQUENCE [LARGE SCALE GENOMIC DNA]</scope>
    <source>
        <strain evidence="5">Nigerian</strain>
    </source>
</reference>